<evidence type="ECO:0000256" key="2">
    <source>
        <dbReference type="ARBA" id="ARBA00023015"/>
    </source>
</evidence>
<keyword evidence="7" id="KW-1185">Reference proteome</keyword>
<evidence type="ECO:0000313" key="7">
    <source>
        <dbReference type="Proteomes" id="UP001060164"/>
    </source>
</evidence>
<dbReference type="InterPro" id="IPR000847">
    <property type="entry name" value="LysR_HTH_N"/>
</dbReference>
<dbReference type="PROSITE" id="PS50931">
    <property type="entry name" value="HTH_LYSR"/>
    <property type="match status" value="1"/>
</dbReference>
<dbReference type="EMBL" id="CP102290">
    <property type="protein sequence ID" value="UWP59226.1"/>
    <property type="molecule type" value="Genomic_DNA"/>
</dbReference>
<evidence type="ECO:0000256" key="3">
    <source>
        <dbReference type="ARBA" id="ARBA00023125"/>
    </source>
</evidence>
<dbReference type="SUPFAM" id="SSF53850">
    <property type="entry name" value="Periplasmic binding protein-like II"/>
    <property type="match status" value="1"/>
</dbReference>
<evidence type="ECO:0000313" key="6">
    <source>
        <dbReference type="EMBL" id="UWP59226.1"/>
    </source>
</evidence>
<protein>
    <submittedName>
        <fullName evidence="6">LysR family transcriptional regulator</fullName>
    </submittedName>
</protein>
<dbReference type="InterPro" id="IPR036390">
    <property type="entry name" value="WH_DNA-bd_sf"/>
</dbReference>
<dbReference type="InterPro" id="IPR036388">
    <property type="entry name" value="WH-like_DNA-bd_sf"/>
</dbReference>
<dbReference type="Pfam" id="PF03466">
    <property type="entry name" value="LysR_substrate"/>
    <property type="match status" value="1"/>
</dbReference>
<dbReference type="Gene3D" id="1.10.10.10">
    <property type="entry name" value="Winged helix-like DNA-binding domain superfamily/Winged helix DNA-binding domain"/>
    <property type="match status" value="1"/>
</dbReference>
<evidence type="ECO:0000256" key="4">
    <source>
        <dbReference type="ARBA" id="ARBA00023163"/>
    </source>
</evidence>
<dbReference type="Pfam" id="PF00126">
    <property type="entry name" value="HTH_1"/>
    <property type="match status" value="1"/>
</dbReference>
<feature type="domain" description="HTH lysR-type" evidence="5">
    <location>
        <begin position="1"/>
        <end position="58"/>
    </location>
</feature>
<evidence type="ECO:0000256" key="1">
    <source>
        <dbReference type="ARBA" id="ARBA00009437"/>
    </source>
</evidence>
<dbReference type="InterPro" id="IPR050950">
    <property type="entry name" value="HTH-type_LysR_regulators"/>
</dbReference>
<dbReference type="Proteomes" id="UP001060164">
    <property type="component" value="Chromosome"/>
</dbReference>
<dbReference type="PRINTS" id="PR00039">
    <property type="entry name" value="HTHLYSR"/>
</dbReference>
<dbReference type="PANTHER" id="PTHR30419:SF8">
    <property type="entry name" value="NITROGEN ASSIMILATION TRANSCRIPTIONAL ACTIVATOR-RELATED"/>
    <property type="match status" value="1"/>
</dbReference>
<proteinExistence type="inferred from homology"/>
<keyword evidence="3" id="KW-0238">DNA-binding</keyword>
<sequence length="295" mass="33927">MLMRQLKQFIYIAKFQSISKAARELFMSQQTLSQSMQNFEKKLGAQLFIRTKQGVKLTDFGRRILPRSELMLQQVEDYEAFIREQAADTGRKSMILVEENFLTPSIPTDLILLASKSSLSIEIATGLTSCLSALKDKTCNVVYCFRPTELYGLTYLPLMKEPGVVMLNRHHPLSEREGLTLDDIIGEDLILPHFTYSSFTTSLVKIYAKRNAYPKCAAETHDLSTLIQMLRENVGILIAPSYLIPSFSGREFKILPLKTEDSIFEYGFLLESYDEAEMNEQFFINSMMEYYNKEY</sequence>
<dbReference type="Gene3D" id="3.40.190.290">
    <property type="match status" value="1"/>
</dbReference>
<name>A0ABY5VGZ5_9FIRM</name>
<dbReference type="InterPro" id="IPR005119">
    <property type="entry name" value="LysR_subst-bd"/>
</dbReference>
<dbReference type="RefSeq" id="WP_028528890.1">
    <property type="nucleotide sequence ID" value="NZ_CABLBR010000016.1"/>
</dbReference>
<keyword evidence="4" id="KW-0804">Transcription</keyword>
<dbReference type="CDD" id="cd05466">
    <property type="entry name" value="PBP2_LTTR_substrate"/>
    <property type="match status" value="1"/>
</dbReference>
<organism evidence="6 7">
    <name type="scientific">Ruminococcus gauvreauii</name>
    <dbReference type="NCBI Taxonomy" id="438033"/>
    <lineage>
        <taxon>Bacteria</taxon>
        <taxon>Bacillati</taxon>
        <taxon>Bacillota</taxon>
        <taxon>Clostridia</taxon>
        <taxon>Eubacteriales</taxon>
        <taxon>Oscillospiraceae</taxon>
        <taxon>Ruminococcus</taxon>
    </lineage>
</organism>
<reference evidence="6" key="1">
    <citation type="journal article" date="2022" name="Cell">
        <title>Design, construction, and in vivo augmentation of a complex gut microbiome.</title>
        <authorList>
            <person name="Cheng A.G."/>
            <person name="Ho P.Y."/>
            <person name="Aranda-Diaz A."/>
            <person name="Jain S."/>
            <person name="Yu F.B."/>
            <person name="Meng X."/>
            <person name="Wang M."/>
            <person name="Iakiviak M."/>
            <person name="Nagashima K."/>
            <person name="Zhao A."/>
            <person name="Murugkar P."/>
            <person name="Patil A."/>
            <person name="Atabakhsh K."/>
            <person name="Weakley A."/>
            <person name="Yan J."/>
            <person name="Brumbaugh A.R."/>
            <person name="Higginbottom S."/>
            <person name="Dimas A."/>
            <person name="Shiver A.L."/>
            <person name="Deutschbauer A."/>
            <person name="Neff N."/>
            <person name="Sonnenburg J.L."/>
            <person name="Huang K.C."/>
            <person name="Fischbach M.A."/>
        </authorList>
    </citation>
    <scope>NUCLEOTIDE SEQUENCE</scope>
    <source>
        <strain evidence="6">DSM 19829</strain>
    </source>
</reference>
<evidence type="ECO:0000259" key="5">
    <source>
        <dbReference type="PROSITE" id="PS50931"/>
    </source>
</evidence>
<comment type="similarity">
    <text evidence="1">Belongs to the LysR transcriptional regulatory family.</text>
</comment>
<dbReference type="SUPFAM" id="SSF46785">
    <property type="entry name" value="Winged helix' DNA-binding domain"/>
    <property type="match status" value="1"/>
</dbReference>
<gene>
    <name evidence="6" type="ORF">NQ502_17975</name>
</gene>
<accession>A0ABY5VGZ5</accession>
<dbReference type="PANTHER" id="PTHR30419">
    <property type="entry name" value="HTH-TYPE TRANSCRIPTIONAL REGULATOR YBHD"/>
    <property type="match status" value="1"/>
</dbReference>
<keyword evidence="2" id="KW-0805">Transcription regulation</keyword>